<feature type="compositionally biased region" description="Basic and acidic residues" evidence="7">
    <location>
        <begin position="273"/>
        <end position="300"/>
    </location>
</feature>
<protein>
    <recommendedName>
        <fullName evidence="9">Proline-rich transmembrane protein 3/4 domain-containing protein</fullName>
    </recommendedName>
</protein>
<evidence type="ECO:0000256" key="6">
    <source>
        <dbReference type="ARBA" id="ARBA00023136"/>
    </source>
</evidence>
<keyword evidence="2" id="KW-0597">Phosphoprotein</keyword>
<evidence type="ECO:0000256" key="1">
    <source>
        <dbReference type="ARBA" id="ARBA00004141"/>
    </source>
</evidence>
<gene>
    <name evidence="10" type="ORF">V1478_007117</name>
</gene>
<evidence type="ECO:0000256" key="5">
    <source>
        <dbReference type="ARBA" id="ARBA00022989"/>
    </source>
</evidence>
<evidence type="ECO:0000256" key="3">
    <source>
        <dbReference type="ARBA" id="ARBA00022692"/>
    </source>
</evidence>
<name>A0ABD2B298_VESSQ</name>
<dbReference type="InterPro" id="IPR059081">
    <property type="entry name" value="PRRT3-4"/>
</dbReference>
<feature type="transmembrane region" description="Helical" evidence="8">
    <location>
        <begin position="194"/>
        <end position="214"/>
    </location>
</feature>
<sequence length="764" mass="86309">MDKLTNFTRGINTTISPISAQNCASNSSGSAFLDRVLITAPSWISVHQDLRWIFLLHTYGFASFFFVLGFYTFFSILNLRSLISSRPFMSTINIFLCLLGASRAACLFIDPYNLKEIMPKIIGSTMWDIGFPCITSAFCLIQLTFLQLTQLKFGPEKIQKESFLSLIITGHFFFVIVSDVALTSHNCYMAKYVVQTVFLLWSILLYLTFLHAGYKVMHLLRTMPSSMLTRDNSNAHQKGIMQLAMLAPYSNLATSVTAAALVPTLLGPKIKDSEERESANVEGNSEYKDNSLKISKKQEQDQMEVSRNVSSSLREEIPVQPVSTVPEVYVRPPTPTPSTANLPIITVSSPSRRNSLASRRGSDVSRSSRRNSECSVKFVNEDVLSITDFKYGAEFSSKYSPSIDRNQLPERIARRHSENITPTGSTKELRRCSDFSHEKNRSSQFATKLRRNSDFGNRTPRRMLPPVEQRLPKVLDLSPTGSRRNSDIGTFISAKHESRRNSDFSCRRNSEMTQIKPLVINRRSSDISIRTLDKSPTHYQSIVPQKTEIQEKSESDSDQPDCNEKAALMNEKIKNKAEDTKIRKKSLSWKTDKSKDESEEITAETNLLPENSGTESKITGTDFTLHSILNHIAYVNRAKSDTPLHIPEANTAATRKSQIRKVLHVTYTTAVLGIILCILDFARIFGPYGLLAEAVAYDTRPLPTHFPKPWPWLLYQTLCRVIELIMVCAMASITKQPSVSPRHQYLSSYPNYSTRMKRGNNLYI</sequence>
<dbReference type="Pfam" id="PF25987">
    <property type="entry name" value="PRRT3"/>
    <property type="match status" value="2"/>
</dbReference>
<dbReference type="Proteomes" id="UP001607302">
    <property type="component" value="Unassembled WGS sequence"/>
</dbReference>
<keyword evidence="11" id="KW-1185">Reference proteome</keyword>
<feature type="domain" description="Proline-rich transmembrane protein 3/4" evidence="9">
    <location>
        <begin position="39"/>
        <end position="240"/>
    </location>
</feature>
<accession>A0ABD2B298</accession>
<keyword evidence="6 8" id="KW-0472">Membrane</keyword>
<feature type="region of interest" description="Disordered" evidence="7">
    <location>
        <begin position="273"/>
        <end position="372"/>
    </location>
</feature>
<organism evidence="10 11">
    <name type="scientific">Vespula squamosa</name>
    <name type="common">Southern yellow jacket</name>
    <name type="synonym">Wasp</name>
    <dbReference type="NCBI Taxonomy" id="30214"/>
    <lineage>
        <taxon>Eukaryota</taxon>
        <taxon>Metazoa</taxon>
        <taxon>Ecdysozoa</taxon>
        <taxon>Arthropoda</taxon>
        <taxon>Hexapoda</taxon>
        <taxon>Insecta</taxon>
        <taxon>Pterygota</taxon>
        <taxon>Neoptera</taxon>
        <taxon>Endopterygota</taxon>
        <taxon>Hymenoptera</taxon>
        <taxon>Apocrita</taxon>
        <taxon>Aculeata</taxon>
        <taxon>Vespoidea</taxon>
        <taxon>Vespidae</taxon>
        <taxon>Vespinae</taxon>
        <taxon>Vespula</taxon>
    </lineage>
</organism>
<reference evidence="10 11" key="1">
    <citation type="journal article" date="2024" name="Ann. Entomol. Soc. Am.">
        <title>Genomic analyses of the southern and eastern yellowjacket wasps (Hymenoptera: Vespidae) reveal evolutionary signatures of social life.</title>
        <authorList>
            <person name="Catto M.A."/>
            <person name="Caine P.B."/>
            <person name="Orr S.E."/>
            <person name="Hunt B.G."/>
            <person name="Goodisman M.A.D."/>
        </authorList>
    </citation>
    <scope>NUCLEOTIDE SEQUENCE [LARGE SCALE GENOMIC DNA]</scope>
    <source>
        <strain evidence="10">233</strain>
        <tissue evidence="10">Head and thorax</tissue>
    </source>
</reference>
<evidence type="ECO:0000256" key="2">
    <source>
        <dbReference type="ARBA" id="ARBA00022553"/>
    </source>
</evidence>
<feature type="transmembrane region" description="Helical" evidence="8">
    <location>
        <begin position="163"/>
        <end position="182"/>
    </location>
</feature>
<evidence type="ECO:0000256" key="8">
    <source>
        <dbReference type="SAM" id="Phobius"/>
    </source>
</evidence>
<keyword evidence="3 8" id="KW-0812">Transmembrane</keyword>
<dbReference type="EMBL" id="JAUDFV010000133">
    <property type="protein sequence ID" value="KAL2726839.1"/>
    <property type="molecule type" value="Genomic_DNA"/>
</dbReference>
<evidence type="ECO:0000313" key="11">
    <source>
        <dbReference type="Proteomes" id="UP001607302"/>
    </source>
</evidence>
<feature type="transmembrane region" description="Helical" evidence="8">
    <location>
        <begin position="88"/>
        <end position="109"/>
    </location>
</feature>
<keyword evidence="5 8" id="KW-1133">Transmembrane helix</keyword>
<evidence type="ECO:0000259" key="9">
    <source>
        <dbReference type="Pfam" id="PF25987"/>
    </source>
</evidence>
<feature type="compositionally biased region" description="Polar residues" evidence="7">
    <location>
        <begin position="303"/>
        <end position="312"/>
    </location>
</feature>
<feature type="compositionally biased region" description="Polar residues" evidence="7">
    <location>
        <begin position="603"/>
        <end position="615"/>
    </location>
</feature>
<feature type="transmembrane region" description="Helical" evidence="8">
    <location>
        <begin position="52"/>
        <end position="76"/>
    </location>
</feature>
<feature type="transmembrane region" description="Helical" evidence="8">
    <location>
        <begin position="129"/>
        <end position="151"/>
    </location>
</feature>
<evidence type="ECO:0000256" key="7">
    <source>
        <dbReference type="SAM" id="MobiDB-lite"/>
    </source>
</evidence>
<dbReference type="AlphaFoldDB" id="A0ABD2B298"/>
<feature type="compositionally biased region" description="Polar residues" evidence="7">
    <location>
        <begin position="337"/>
        <end position="357"/>
    </location>
</feature>
<comment type="subcellular location">
    <subcellularLocation>
        <location evidence="1">Membrane</location>
        <topology evidence="1">Multi-pass membrane protein</topology>
    </subcellularLocation>
</comment>
<dbReference type="PANTHER" id="PTHR35578">
    <property type="entry name" value="PROLINE-RICH TRANSMEMBRANE PROTEIN 4-RELATED"/>
    <property type="match status" value="1"/>
</dbReference>
<proteinExistence type="predicted"/>
<evidence type="ECO:0000313" key="10">
    <source>
        <dbReference type="EMBL" id="KAL2726839.1"/>
    </source>
</evidence>
<keyword evidence="4" id="KW-0732">Signal</keyword>
<dbReference type="InterPro" id="IPR052836">
    <property type="entry name" value="PRRT_domain-containing"/>
</dbReference>
<feature type="domain" description="Proline-rich transmembrane protein 3/4" evidence="9">
    <location>
        <begin position="647"/>
        <end position="743"/>
    </location>
</feature>
<dbReference type="PANTHER" id="PTHR35578:SF6">
    <property type="entry name" value="PROLINE-RICH TRANSMEMBRANE PROTEIN 4"/>
    <property type="match status" value="1"/>
</dbReference>
<evidence type="ECO:0000256" key="4">
    <source>
        <dbReference type="ARBA" id="ARBA00022729"/>
    </source>
</evidence>
<feature type="region of interest" description="Disordered" evidence="7">
    <location>
        <begin position="577"/>
        <end position="615"/>
    </location>
</feature>
<comment type="caution">
    <text evidence="10">The sequence shown here is derived from an EMBL/GenBank/DDBJ whole genome shotgun (WGS) entry which is preliminary data.</text>
</comment>